<dbReference type="Pfam" id="PF18074">
    <property type="entry name" value="PriA_C"/>
    <property type="match status" value="1"/>
</dbReference>
<dbReference type="Gene3D" id="3.40.50.300">
    <property type="entry name" value="P-loop containing nucleotide triphosphate hydrolases"/>
    <property type="match status" value="1"/>
</dbReference>
<dbReference type="PANTHER" id="PTHR30580:SF0">
    <property type="entry name" value="PRIMOSOMAL PROTEIN N"/>
    <property type="match status" value="1"/>
</dbReference>
<dbReference type="InterPro" id="IPR041236">
    <property type="entry name" value="PriA_C"/>
</dbReference>
<dbReference type="NCBIfam" id="TIGR00595">
    <property type="entry name" value="priA"/>
    <property type="match status" value="1"/>
</dbReference>
<dbReference type="GO" id="GO:0006270">
    <property type="term" value="P:DNA replication initiation"/>
    <property type="evidence" value="ECO:0007669"/>
    <property type="project" value="TreeGrafter"/>
</dbReference>
<dbReference type="SUPFAM" id="SSF52540">
    <property type="entry name" value="P-loop containing nucleoside triphosphate hydrolases"/>
    <property type="match status" value="1"/>
</dbReference>
<dbReference type="Pfam" id="PF17764">
    <property type="entry name" value="PriA_3primeBD"/>
    <property type="match status" value="1"/>
</dbReference>
<evidence type="ECO:0000256" key="7">
    <source>
        <dbReference type="ARBA" id="ARBA00022833"/>
    </source>
</evidence>
<dbReference type="InterPro" id="IPR005259">
    <property type="entry name" value="PriA"/>
</dbReference>
<feature type="domain" description="Primosomal protein N C-terminal" evidence="12">
    <location>
        <begin position="527"/>
        <end position="600"/>
    </location>
</feature>
<sequence>MFLWYITNMIAEIIPTKKLPRQLQSLSYLVPKDTQNKIRVGQLVSVPLRSSFVPGLVASLGKKTLAPYRLKHIRELISEKIVFTPQQLSLFLDLAKYYAVSASLFVHHSLPKIIKSEWNNLPAILPKTALIGQAPTQYFWWNSRKERLMRYQKLVNRLLDKKQILIIAPKITDIYQLAHDLKINPETFIPLHGKLPRAEYVAAWQTAINNEKKIFIGTRSACFFPFVNLGLIIIDNEHSRDHKQYDLTPRYEVKKICEAINRLCKVPLIFSSPAPSVNSYYEFRPRKKTNRLEITAVNLENELQNKNYTFISDPLLGGLKKTTDSRQDSFIFINKKGEASNNSCADCGYVFKCPSCQLPLIKEKKNKLICYYCKHAEDLPPFCPICGGPKLKSTGLGVEKIANNLQKIFPFSSVSMLVKNGRREPGNPDAPQIIVGTEFAIDKINWDRIGLLGIINADQLWQHAEFMTNERAYQTLIYLLTRANKNAKIILQTFSPNSTIMQAIANNKPDKFYKSELDFRKKFDYPPFTNLIKISMLDQKEGRAKNNAQKIVQKISTLNKNILFSGPMPIMRRKIRGRYKFNIILKLKNIADLQPLLKLIPSEAIIDVHPHTLLD</sequence>
<dbReference type="GO" id="GO:0006310">
    <property type="term" value="P:DNA recombination"/>
    <property type="evidence" value="ECO:0007669"/>
    <property type="project" value="InterPro"/>
</dbReference>
<dbReference type="EMBL" id="LCCW01000021">
    <property type="protein sequence ID" value="KKS42021.1"/>
    <property type="molecule type" value="Genomic_DNA"/>
</dbReference>
<dbReference type="GO" id="GO:0006302">
    <property type="term" value="P:double-strand break repair"/>
    <property type="evidence" value="ECO:0007669"/>
    <property type="project" value="InterPro"/>
</dbReference>
<proteinExistence type="predicted"/>
<evidence type="ECO:0000259" key="11">
    <source>
        <dbReference type="Pfam" id="PF17764"/>
    </source>
</evidence>
<comment type="caution">
    <text evidence="13">The sequence shown here is derived from an EMBL/GenBank/DDBJ whole genome shotgun (WGS) entry which is preliminary data.</text>
</comment>
<organism evidence="13 14">
    <name type="scientific">Candidatus Kuenenbacteria bacterium GW2011_GWA2_42_15</name>
    <dbReference type="NCBI Taxonomy" id="1618677"/>
    <lineage>
        <taxon>Bacteria</taxon>
        <taxon>Candidatus Kueneniibacteriota</taxon>
    </lineage>
</organism>
<dbReference type="GO" id="GO:0005524">
    <property type="term" value="F:ATP binding"/>
    <property type="evidence" value="ECO:0007669"/>
    <property type="project" value="UniProtKB-KW"/>
</dbReference>
<keyword evidence="2" id="KW-0235">DNA replication</keyword>
<evidence type="ECO:0000256" key="3">
    <source>
        <dbReference type="ARBA" id="ARBA00022723"/>
    </source>
</evidence>
<evidence type="ECO:0000313" key="13">
    <source>
        <dbReference type="EMBL" id="KKS42021.1"/>
    </source>
</evidence>
<keyword evidence="8" id="KW-0067">ATP-binding</keyword>
<keyword evidence="3" id="KW-0479">Metal-binding</keyword>
<keyword evidence="1" id="KW-0639">Primosome</keyword>
<dbReference type="Gene3D" id="3.40.1440.60">
    <property type="entry name" value="PriA, 3(prime) DNA-binding domain"/>
    <property type="match status" value="1"/>
</dbReference>
<feature type="domain" description="Primosomal protein N' 3' DNA-binding" evidence="11">
    <location>
        <begin position="24"/>
        <end position="111"/>
    </location>
</feature>
<keyword evidence="7" id="KW-0862">Zinc</keyword>
<reference evidence="13 14" key="1">
    <citation type="journal article" date="2015" name="Nature">
        <title>rRNA introns, odd ribosomes, and small enigmatic genomes across a large radiation of phyla.</title>
        <authorList>
            <person name="Brown C.T."/>
            <person name="Hug L.A."/>
            <person name="Thomas B.C."/>
            <person name="Sharon I."/>
            <person name="Castelle C.J."/>
            <person name="Singh A."/>
            <person name="Wilkins M.J."/>
            <person name="Williams K.H."/>
            <person name="Banfield J.F."/>
        </authorList>
    </citation>
    <scope>NUCLEOTIDE SEQUENCE [LARGE SCALE GENOMIC DNA]</scope>
</reference>
<keyword evidence="10" id="KW-0413">Isomerase</keyword>
<dbReference type="GO" id="GO:0016787">
    <property type="term" value="F:hydrolase activity"/>
    <property type="evidence" value="ECO:0007669"/>
    <property type="project" value="UniProtKB-KW"/>
</dbReference>
<dbReference type="Proteomes" id="UP000034516">
    <property type="component" value="Unassembled WGS sequence"/>
</dbReference>
<keyword evidence="9" id="KW-0238">DNA-binding</keyword>
<dbReference type="PANTHER" id="PTHR30580">
    <property type="entry name" value="PRIMOSOMAL PROTEIN N"/>
    <property type="match status" value="1"/>
</dbReference>
<dbReference type="GO" id="GO:0043138">
    <property type="term" value="F:3'-5' DNA helicase activity"/>
    <property type="evidence" value="ECO:0007669"/>
    <property type="project" value="TreeGrafter"/>
</dbReference>
<evidence type="ECO:0000256" key="6">
    <source>
        <dbReference type="ARBA" id="ARBA00022806"/>
    </source>
</evidence>
<evidence type="ECO:0000256" key="2">
    <source>
        <dbReference type="ARBA" id="ARBA00022705"/>
    </source>
</evidence>
<dbReference type="InterPro" id="IPR027417">
    <property type="entry name" value="P-loop_NTPase"/>
</dbReference>
<dbReference type="InterPro" id="IPR042115">
    <property type="entry name" value="PriA_3primeBD_sf"/>
</dbReference>
<evidence type="ECO:0000256" key="5">
    <source>
        <dbReference type="ARBA" id="ARBA00022801"/>
    </source>
</evidence>
<evidence type="ECO:0000313" key="14">
    <source>
        <dbReference type="Proteomes" id="UP000034516"/>
    </source>
</evidence>
<dbReference type="GO" id="GO:0003677">
    <property type="term" value="F:DNA binding"/>
    <property type="evidence" value="ECO:0007669"/>
    <property type="project" value="UniProtKB-KW"/>
</dbReference>
<protein>
    <submittedName>
        <fullName evidence="13">Primosomal protein N (Replication factor Y)-superfamily II helicase</fullName>
    </submittedName>
</protein>
<evidence type="ECO:0000256" key="1">
    <source>
        <dbReference type="ARBA" id="ARBA00022515"/>
    </source>
</evidence>
<keyword evidence="5" id="KW-0378">Hydrolase</keyword>
<evidence type="ECO:0000259" key="12">
    <source>
        <dbReference type="Pfam" id="PF18074"/>
    </source>
</evidence>
<keyword evidence="4" id="KW-0547">Nucleotide-binding</keyword>
<dbReference type="AlphaFoldDB" id="A0A0G1B6R5"/>
<dbReference type="InterPro" id="IPR041222">
    <property type="entry name" value="PriA_3primeBD"/>
</dbReference>
<evidence type="ECO:0000256" key="9">
    <source>
        <dbReference type="ARBA" id="ARBA00023125"/>
    </source>
</evidence>
<keyword evidence="6 13" id="KW-0347">Helicase</keyword>
<name>A0A0G1B6R5_9BACT</name>
<accession>A0A0G1B6R5</accession>
<gene>
    <name evidence="13" type="ORF">UV02_C0021G0011</name>
</gene>
<evidence type="ECO:0000256" key="10">
    <source>
        <dbReference type="ARBA" id="ARBA00023235"/>
    </source>
</evidence>
<evidence type="ECO:0000256" key="8">
    <source>
        <dbReference type="ARBA" id="ARBA00022840"/>
    </source>
</evidence>
<evidence type="ECO:0000256" key="4">
    <source>
        <dbReference type="ARBA" id="ARBA00022741"/>
    </source>
</evidence>